<organism evidence="1 2">
    <name type="scientific">Vespula pensylvanica</name>
    <name type="common">Western yellow jacket</name>
    <name type="synonym">Wasp</name>
    <dbReference type="NCBI Taxonomy" id="30213"/>
    <lineage>
        <taxon>Eukaryota</taxon>
        <taxon>Metazoa</taxon>
        <taxon>Ecdysozoa</taxon>
        <taxon>Arthropoda</taxon>
        <taxon>Hexapoda</taxon>
        <taxon>Insecta</taxon>
        <taxon>Pterygota</taxon>
        <taxon>Neoptera</taxon>
        <taxon>Endopterygota</taxon>
        <taxon>Hymenoptera</taxon>
        <taxon>Apocrita</taxon>
        <taxon>Aculeata</taxon>
        <taxon>Vespoidea</taxon>
        <taxon>Vespidae</taxon>
        <taxon>Vespinae</taxon>
        <taxon>Vespula</taxon>
    </lineage>
</organism>
<dbReference type="AlphaFoldDB" id="A0A834P7S7"/>
<gene>
    <name evidence="1" type="ORF">H0235_006514</name>
</gene>
<reference evidence="1" key="1">
    <citation type="journal article" date="2020" name="G3 (Bethesda)">
        <title>High-Quality Assemblies for Three Invasive Social Wasps from the &lt;i&gt;Vespula&lt;/i&gt; Genus.</title>
        <authorList>
            <person name="Harrop T.W.R."/>
            <person name="Guhlin J."/>
            <person name="McLaughlin G.M."/>
            <person name="Permina E."/>
            <person name="Stockwell P."/>
            <person name="Gilligan J."/>
            <person name="Le Lec M.F."/>
            <person name="Gruber M.A.M."/>
            <person name="Quinn O."/>
            <person name="Lovegrove M."/>
            <person name="Duncan E.J."/>
            <person name="Remnant E.J."/>
            <person name="Van Eeckhoven J."/>
            <person name="Graham B."/>
            <person name="Knapp R.A."/>
            <person name="Langford K.W."/>
            <person name="Kronenberg Z."/>
            <person name="Press M.O."/>
            <person name="Eacker S.M."/>
            <person name="Wilson-Rankin E.E."/>
            <person name="Purcell J."/>
            <person name="Lester P.J."/>
            <person name="Dearden P.K."/>
        </authorList>
    </citation>
    <scope>NUCLEOTIDE SEQUENCE</scope>
    <source>
        <strain evidence="1">Volc-1</strain>
    </source>
</reference>
<proteinExistence type="predicted"/>
<keyword evidence="2" id="KW-1185">Reference proteome</keyword>
<evidence type="ECO:0000313" key="1">
    <source>
        <dbReference type="EMBL" id="KAF7430116.1"/>
    </source>
</evidence>
<name>A0A834P7S7_VESPE</name>
<accession>A0A834P7S7</accession>
<sequence>MTVKLLARSARAEGEKVKPTARTSFFNGFESEEAAAKKFDLKGRKEKELGPCIFSSARERSVFLRPFVLLPLLLSPSTDLDFRVEKSLGKEEAEHSLVPEIGRVRRAREDCTKFKRERLVLEKRGIPG</sequence>
<comment type="caution">
    <text evidence="1">The sequence shown here is derived from an EMBL/GenBank/DDBJ whole genome shotgun (WGS) entry which is preliminary data.</text>
</comment>
<protein>
    <submittedName>
        <fullName evidence="1">Uncharacterized protein</fullName>
    </submittedName>
</protein>
<evidence type="ECO:0000313" key="2">
    <source>
        <dbReference type="Proteomes" id="UP000600918"/>
    </source>
</evidence>
<dbReference type="Proteomes" id="UP000600918">
    <property type="component" value="Unassembled WGS sequence"/>
</dbReference>
<dbReference type="EMBL" id="JACSDY010000004">
    <property type="protein sequence ID" value="KAF7430116.1"/>
    <property type="molecule type" value="Genomic_DNA"/>
</dbReference>